<evidence type="ECO:0000259" key="10">
    <source>
        <dbReference type="PROSITE" id="PS51755"/>
    </source>
</evidence>
<evidence type="ECO:0000256" key="6">
    <source>
        <dbReference type="ARBA" id="ARBA00023163"/>
    </source>
</evidence>
<evidence type="ECO:0000256" key="4">
    <source>
        <dbReference type="ARBA" id="ARBA00023015"/>
    </source>
</evidence>
<proteinExistence type="predicted"/>
<feature type="domain" description="OmpR/PhoB-type" evidence="10">
    <location>
        <begin position="126"/>
        <end position="221"/>
    </location>
</feature>
<dbReference type="InterPro" id="IPR001867">
    <property type="entry name" value="OmpR/PhoB-type_DNA-bd"/>
</dbReference>
<dbReference type="InterPro" id="IPR001789">
    <property type="entry name" value="Sig_transdc_resp-reg_receiver"/>
</dbReference>
<dbReference type="PROSITE" id="PS51755">
    <property type="entry name" value="OMPR_PHOB"/>
    <property type="match status" value="1"/>
</dbReference>
<evidence type="ECO:0000256" key="2">
    <source>
        <dbReference type="ARBA" id="ARBA00022553"/>
    </source>
</evidence>
<organism evidence="11 12">
    <name type="scientific">Ectobacillus ponti</name>
    <dbReference type="NCBI Taxonomy" id="2961894"/>
    <lineage>
        <taxon>Bacteria</taxon>
        <taxon>Bacillati</taxon>
        <taxon>Bacillota</taxon>
        <taxon>Bacilli</taxon>
        <taxon>Bacillales</taxon>
        <taxon>Bacillaceae</taxon>
        <taxon>Ectobacillus</taxon>
    </lineage>
</organism>
<reference evidence="11" key="1">
    <citation type="submission" date="2022-07" db="EMBL/GenBank/DDBJ databases">
        <authorList>
            <person name="Li W.-J."/>
            <person name="Deng Q.-Q."/>
        </authorList>
    </citation>
    <scope>NUCLEOTIDE SEQUENCE</scope>
    <source>
        <strain evidence="11">SYSU M60031</strain>
    </source>
</reference>
<dbReference type="Gene3D" id="3.40.50.2300">
    <property type="match status" value="1"/>
</dbReference>
<dbReference type="SUPFAM" id="SSF46894">
    <property type="entry name" value="C-terminal effector domain of the bipartite response regulators"/>
    <property type="match status" value="1"/>
</dbReference>
<evidence type="ECO:0000256" key="1">
    <source>
        <dbReference type="ARBA" id="ARBA00004496"/>
    </source>
</evidence>
<dbReference type="GO" id="GO:0000976">
    <property type="term" value="F:transcription cis-regulatory region binding"/>
    <property type="evidence" value="ECO:0007669"/>
    <property type="project" value="TreeGrafter"/>
</dbReference>
<dbReference type="InterPro" id="IPR016032">
    <property type="entry name" value="Sig_transdc_resp-reg_C-effctor"/>
</dbReference>
<gene>
    <name evidence="11" type="ORF">NK662_22545</name>
</gene>
<dbReference type="InterPro" id="IPR011006">
    <property type="entry name" value="CheY-like_superfamily"/>
</dbReference>
<evidence type="ECO:0000256" key="8">
    <source>
        <dbReference type="PROSITE-ProRule" id="PRU01091"/>
    </source>
</evidence>
<dbReference type="Pfam" id="PF00486">
    <property type="entry name" value="Trans_reg_C"/>
    <property type="match status" value="1"/>
</dbReference>
<dbReference type="Proteomes" id="UP001156102">
    <property type="component" value="Unassembled WGS sequence"/>
</dbReference>
<comment type="subcellular location">
    <subcellularLocation>
        <location evidence="1">Cytoplasm</location>
    </subcellularLocation>
</comment>
<dbReference type="CDD" id="cd00383">
    <property type="entry name" value="trans_reg_C"/>
    <property type="match status" value="1"/>
</dbReference>
<dbReference type="PANTHER" id="PTHR48111:SF5">
    <property type="entry name" value="RESPONSE REGULATOR RPPA"/>
    <property type="match status" value="1"/>
</dbReference>
<feature type="DNA-binding region" description="OmpR/PhoB-type" evidence="8">
    <location>
        <begin position="126"/>
        <end position="221"/>
    </location>
</feature>
<dbReference type="GO" id="GO:0032993">
    <property type="term" value="C:protein-DNA complex"/>
    <property type="evidence" value="ECO:0007669"/>
    <property type="project" value="TreeGrafter"/>
</dbReference>
<dbReference type="CDD" id="cd17624">
    <property type="entry name" value="REC_OmpR_PmrA-like"/>
    <property type="match status" value="1"/>
</dbReference>
<feature type="domain" description="Response regulatory" evidence="9">
    <location>
        <begin position="2"/>
        <end position="116"/>
    </location>
</feature>
<comment type="caution">
    <text evidence="11">The sequence shown here is derived from an EMBL/GenBank/DDBJ whole genome shotgun (WGS) entry which is preliminary data.</text>
</comment>
<dbReference type="PROSITE" id="PS50110">
    <property type="entry name" value="RESPONSE_REGULATORY"/>
    <property type="match status" value="1"/>
</dbReference>
<dbReference type="SMART" id="SM00448">
    <property type="entry name" value="REC"/>
    <property type="match status" value="1"/>
</dbReference>
<dbReference type="SUPFAM" id="SSF52172">
    <property type="entry name" value="CheY-like"/>
    <property type="match status" value="1"/>
</dbReference>
<dbReference type="GO" id="GO:0006355">
    <property type="term" value="P:regulation of DNA-templated transcription"/>
    <property type="evidence" value="ECO:0007669"/>
    <property type="project" value="InterPro"/>
</dbReference>
<dbReference type="InterPro" id="IPR039420">
    <property type="entry name" value="WalR-like"/>
</dbReference>
<name>A0AA41X9D5_9BACI</name>
<evidence type="ECO:0000313" key="11">
    <source>
        <dbReference type="EMBL" id="MCP8971301.1"/>
    </source>
</evidence>
<dbReference type="InterPro" id="IPR036388">
    <property type="entry name" value="WH-like_DNA-bd_sf"/>
</dbReference>
<dbReference type="SMART" id="SM00862">
    <property type="entry name" value="Trans_reg_C"/>
    <property type="match status" value="1"/>
</dbReference>
<dbReference type="Pfam" id="PF00072">
    <property type="entry name" value="Response_reg"/>
    <property type="match status" value="1"/>
</dbReference>
<evidence type="ECO:0000256" key="7">
    <source>
        <dbReference type="PROSITE-ProRule" id="PRU00169"/>
    </source>
</evidence>
<evidence type="ECO:0000259" key="9">
    <source>
        <dbReference type="PROSITE" id="PS50110"/>
    </source>
</evidence>
<keyword evidence="3" id="KW-0902">Two-component regulatory system</keyword>
<dbReference type="Gene3D" id="6.10.250.690">
    <property type="match status" value="1"/>
</dbReference>
<dbReference type="Gene3D" id="1.10.10.10">
    <property type="entry name" value="Winged helix-like DNA-binding domain superfamily/Winged helix DNA-binding domain"/>
    <property type="match status" value="1"/>
</dbReference>
<keyword evidence="4" id="KW-0805">Transcription regulation</keyword>
<feature type="modified residue" description="4-aspartylphosphate" evidence="7">
    <location>
        <position position="51"/>
    </location>
</feature>
<keyword evidence="6" id="KW-0804">Transcription</keyword>
<dbReference type="GO" id="GO:0000156">
    <property type="term" value="F:phosphorelay response regulator activity"/>
    <property type="evidence" value="ECO:0007669"/>
    <property type="project" value="TreeGrafter"/>
</dbReference>
<dbReference type="RefSeq" id="WP_254761229.1">
    <property type="nucleotide sequence ID" value="NZ_JANCLT010000023.1"/>
</dbReference>
<dbReference type="AlphaFoldDB" id="A0AA41X9D5"/>
<dbReference type="PANTHER" id="PTHR48111">
    <property type="entry name" value="REGULATOR OF RPOS"/>
    <property type="match status" value="1"/>
</dbReference>
<evidence type="ECO:0000313" key="12">
    <source>
        <dbReference type="Proteomes" id="UP001156102"/>
    </source>
</evidence>
<accession>A0AA41X9D5</accession>
<evidence type="ECO:0000256" key="3">
    <source>
        <dbReference type="ARBA" id="ARBA00023012"/>
    </source>
</evidence>
<dbReference type="GO" id="GO:0005829">
    <property type="term" value="C:cytosol"/>
    <property type="evidence" value="ECO:0007669"/>
    <property type="project" value="TreeGrafter"/>
</dbReference>
<dbReference type="EMBL" id="JANCLT010000023">
    <property type="protein sequence ID" value="MCP8971301.1"/>
    <property type="molecule type" value="Genomic_DNA"/>
</dbReference>
<keyword evidence="2 7" id="KW-0597">Phosphoprotein</keyword>
<sequence length="224" mass="25949">MYVLLAEDDVRLGKLMVHMLKKERHSVDWVRDGREAVQYSEISEYDCIILDWLLPSLSGPDVCRKLRQRGFQRGILMLTAKDSLTDRIHGLDEGADDYMTKPFEFQELFARMRALERRMDKQLVKEDLLQTGVLTLNLLHHTVEANGKEVPLTVKEYQLLELFMRNPSQVLPRDLIEQRIWGVDAEVSSNNVDALMKLLRKKLEGHCRIRSVRGVGYKLEASAL</sequence>
<keyword evidence="12" id="KW-1185">Reference proteome</keyword>
<protein>
    <submittedName>
        <fullName evidence="11">Response regulator transcription factor</fullName>
    </submittedName>
</protein>
<keyword evidence="5 8" id="KW-0238">DNA-binding</keyword>
<evidence type="ECO:0000256" key="5">
    <source>
        <dbReference type="ARBA" id="ARBA00023125"/>
    </source>
</evidence>